<evidence type="ECO:0000256" key="1">
    <source>
        <dbReference type="SAM" id="MobiDB-lite"/>
    </source>
</evidence>
<gene>
    <name evidence="2" type="primary">Piso0_000236</name>
    <name evidence="2" type="ORF">GNLVRS01_PISO0A04928g</name>
</gene>
<feature type="region of interest" description="Disordered" evidence="1">
    <location>
        <begin position="1"/>
        <end position="58"/>
    </location>
</feature>
<feature type="compositionally biased region" description="Polar residues" evidence="1">
    <location>
        <begin position="1"/>
        <end position="11"/>
    </location>
</feature>
<organism evidence="2 3">
    <name type="scientific">Pichia sorbitophila (strain ATCC MYA-4447 / BCRC 22081 / CBS 7064 / NBRC 10061 / NRRL Y-12695)</name>
    <name type="common">Hybrid yeast</name>
    <dbReference type="NCBI Taxonomy" id="559304"/>
    <lineage>
        <taxon>Eukaryota</taxon>
        <taxon>Fungi</taxon>
        <taxon>Dikarya</taxon>
        <taxon>Ascomycota</taxon>
        <taxon>Saccharomycotina</taxon>
        <taxon>Pichiomycetes</taxon>
        <taxon>Debaryomycetaceae</taxon>
        <taxon>Millerozyma</taxon>
    </lineage>
</organism>
<proteinExistence type="predicted"/>
<dbReference type="HOGENOM" id="CLU_2400427_0_0_1"/>
<dbReference type="AlphaFoldDB" id="G8YUW4"/>
<dbReference type="Proteomes" id="UP000005222">
    <property type="component" value="Chromosome A"/>
</dbReference>
<reference evidence="2 3" key="1">
    <citation type="journal article" date="2012" name="G3 (Bethesda)">
        <title>Pichia sorbitophila, an interspecies yeast hybrid reveals early steps of genome resolution following polyploidization.</title>
        <authorList>
            <person name="Leh Louis V."/>
            <person name="Despons L."/>
            <person name="Friedrich A."/>
            <person name="Martin T."/>
            <person name="Durrens P."/>
            <person name="Casaregola S."/>
            <person name="Neuveglise C."/>
            <person name="Fairhead C."/>
            <person name="Marck C."/>
            <person name="Cruz J.A."/>
            <person name="Straub M.L."/>
            <person name="Kugler V."/>
            <person name="Sacerdot C."/>
            <person name="Uzunov Z."/>
            <person name="Thierry A."/>
            <person name="Weiss S."/>
            <person name="Bleykasten C."/>
            <person name="De Montigny J."/>
            <person name="Jacques N."/>
            <person name="Jung P."/>
            <person name="Lemaire M."/>
            <person name="Mallet S."/>
            <person name="Morel G."/>
            <person name="Richard G.F."/>
            <person name="Sarkar A."/>
            <person name="Savel G."/>
            <person name="Schacherer J."/>
            <person name="Seret M.L."/>
            <person name="Talla E."/>
            <person name="Samson G."/>
            <person name="Jubin C."/>
            <person name="Poulain J."/>
            <person name="Vacherie B."/>
            <person name="Barbe V."/>
            <person name="Pelletier E."/>
            <person name="Sherman D.J."/>
            <person name="Westhof E."/>
            <person name="Weissenbach J."/>
            <person name="Baret P.V."/>
            <person name="Wincker P."/>
            <person name="Gaillardin C."/>
            <person name="Dujon B."/>
            <person name="Souciet J.L."/>
        </authorList>
    </citation>
    <scope>NUCLEOTIDE SEQUENCE [LARGE SCALE GENOMIC DNA]</scope>
    <source>
        <strain evidence="3">ATCC MYA-4447 / BCRC 22081 / CBS 7064 / NBRC 10061 / NRRL Y-12695</strain>
    </source>
</reference>
<evidence type="ECO:0000313" key="3">
    <source>
        <dbReference type="Proteomes" id="UP000005222"/>
    </source>
</evidence>
<keyword evidence="3" id="KW-1185">Reference proteome</keyword>
<name>G8YUW4_PICSO</name>
<accession>G8YUW4</accession>
<protein>
    <submittedName>
        <fullName evidence="2">Piso0_000236 protein</fullName>
    </submittedName>
</protein>
<dbReference type="InParanoid" id="G8YUW4"/>
<dbReference type="EMBL" id="FO082059">
    <property type="protein sequence ID" value="CCE72647.1"/>
    <property type="molecule type" value="Genomic_DNA"/>
</dbReference>
<evidence type="ECO:0000313" key="2">
    <source>
        <dbReference type="EMBL" id="CCE72647.1"/>
    </source>
</evidence>
<sequence>MRPSRKSSLQQEMRENFAHFSRSGATTSHPPELGNSGHSSQPAAPQTHPWSLLDPKKDPAHIRIPASSLFAGRLAIPPFVVRQSGLRYGPRPG</sequence>